<name>A0ABQ6ZB15_9GAMM</name>
<evidence type="ECO:0000313" key="2">
    <source>
        <dbReference type="EMBL" id="KAF1697052.1"/>
    </source>
</evidence>
<proteinExistence type="predicted"/>
<feature type="region of interest" description="Disordered" evidence="1">
    <location>
        <begin position="1"/>
        <end position="22"/>
    </location>
</feature>
<dbReference type="Proteomes" id="UP000788419">
    <property type="component" value="Unassembled WGS sequence"/>
</dbReference>
<keyword evidence="3" id="KW-1185">Reference proteome</keyword>
<sequence>MSSQPGYQIPGRAPVEPFPDSGYWNQQFTREPYFLEGDSYDDYDPAYRLGYGARHQHPGRDFSSLEADMQREWETSKGLSRLDWNRARQAALRAWQRSEPRGT</sequence>
<protein>
    <submittedName>
        <fullName evidence="2">Uncharacterized protein</fullName>
    </submittedName>
</protein>
<reference evidence="2 3" key="1">
    <citation type="submission" date="2017-10" db="EMBL/GenBank/DDBJ databases">
        <title>Whole genome sequencing of members of genus Pseudoxanthomonas.</title>
        <authorList>
            <person name="Kumar S."/>
            <person name="Bansal K."/>
            <person name="Kaur A."/>
            <person name="Patil P."/>
            <person name="Sharma S."/>
            <person name="Patil P.B."/>
        </authorList>
    </citation>
    <scope>NUCLEOTIDE SEQUENCE [LARGE SCALE GENOMIC DNA]</scope>
    <source>
        <strain evidence="2 3">DSM 17801</strain>
    </source>
</reference>
<accession>A0ABQ6ZB15</accession>
<dbReference type="EMBL" id="PDWN01000002">
    <property type="protein sequence ID" value="KAF1697052.1"/>
    <property type="molecule type" value="Genomic_DNA"/>
</dbReference>
<evidence type="ECO:0000256" key="1">
    <source>
        <dbReference type="SAM" id="MobiDB-lite"/>
    </source>
</evidence>
<organism evidence="2 3">
    <name type="scientific">Pseudoxanthomonas daejeonensis</name>
    <dbReference type="NCBI Taxonomy" id="266062"/>
    <lineage>
        <taxon>Bacteria</taxon>
        <taxon>Pseudomonadati</taxon>
        <taxon>Pseudomonadota</taxon>
        <taxon>Gammaproteobacteria</taxon>
        <taxon>Lysobacterales</taxon>
        <taxon>Lysobacteraceae</taxon>
        <taxon>Pseudoxanthomonas</taxon>
    </lineage>
</organism>
<gene>
    <name evidence="2" type="ORF">CSC65_03200</name>
</gene>
<comment type="caution">
    <text evidence="2">The sequence shown here is derived from an EMBL/GenBank/DDBJ whole genome shotgun (WGS) entry which is preliminary data.</text>
</comment>
<dbReference type="RefSeq" id="WP_162408521.1">
    <property type="nucleotide sequence ID" value="NZ_CP093331.1"/>
</dbReference>
<evidence type="ECO:0000313" key="3">
    <source>
        <dbReference type="Proteomes" id="UP000788419"/>
    </source>
</evidence>